<accession>A0A1M5NQE2</accession>
<keyword evidence="5" id="KW-0560">Oxidoreductase</keyword>
<dbReference type="GO" id="GO:0019853">
    <property type="term" value="P:L-ascorbic acid biosynthetic process"/>
    <property type="evidence" value="ECO:0007669"/>
    <property type="project" value="UniProtKB-UniPathway"/>
</dbReference>
<dbReference type="Pfam" id="PF04030">
    <property type="entry name" value="ALO"/>
    <property type="match status" value="1"/>
</dbReference>
<evidence type="ECO:0000256" key="3">
    <source>
        <dbReference type="ARBA" id="ARBA00022644"/>
    </source>
</evidence>
<dbReference type="EMBL" id="FQWZ01000004">
    <property type="protein sequence ID" value="SHG91730.1"/>
    <property type="molecule type" value="Genomic_DNA"/>
</dbReference>
<sequence>MANTVQAEALSPASSPATTLSRRAKPWRNWSGAVQFSPQHVAAPTSVGELQGIVRDVAARGGQLRVAGSGHSFTPLVQTDDTLLTLNGLSGIERIDGHVARIRAGTSLKDLGPELARRGFGMTNLGDINKQALAGAVSTGTHGTGQQLGSISSQVRGMELVLASGERMRCSATENANVFDAARVSLGALGVISSVDIELQPAYRLKLTKRAMDLDDCLAQAPDFARLYRHFEFYWIPHTRQTLVKLMDWTAEPESAQGMTTAVELVLENGAFGLISRLARYNPQWAPKLAQVMAYATKGDQSTMVADCHRAFSTARLVRFQEMEYELPAENGADALRELAEYIERHRVLVHFPVEYRYVAADDIWLSPFYQRDAVSISVHQYVGMEHQAYFAAAESIFRNHGGRPHWGKIHSLAARELRELYPRWDDFQRVRRQLDPKGLFSNALLRRWFGD</sequence>
<reference evidence="8 9" key="1">
    <citation type="submission" date="2016-11" db="EMBL/GenBank/DDBJ databases">
        <authorList>
            <person name="Jaros S."/>
            <person name="Januszkiewicz K."/>
            <person name="Wedrychowicz H."/>
        </authorList>
    </citation>
    <scope>NUCLEOTIDE SEQUENCE [LARGE SCALE GENOMIC DNA]</scope>
    <source>
        <strain evidence="8 9">CGMCC 1.7049</strain>
    </source>
</reference>
<evidence type="ECO:0000256" key="1">
    <source>
        <dbReference type="ARBA" id="ARBA00005147"/>
    </source>
</evidence>
<evidence type="ECO:0000313" key="9">
    <source>
        <dbReference type="Proteomes" id="UP000199758"/>
    </source>
</evidence>
<evidence type="ECO:0000256" key="6">
    <source>
        <dbReference type="SAM" id="MobiDB-lite"/>
    </source>
</evidence>
<dbReference type="OrthoDB" id="9800184at2"/>
<dbReference type="InterPro" id="IPR016171">
    <property type="entry name" value="Vanillyl_alc_oxidase_C-sub2"/>
</dbReference>
<organism evidence="8 9">
    <name type="scientific">Hydrocarboniphaga daqingensis</name>
    <dbReference type="NCBI Taxonomy" id="490188"/>
    <lineage>
        <taxon>Bacteria</taxon>
        <taxon>Pseudomonadati</taxon>
        <taxon>Pseudomonadota</taxon>
        <taxon>Gammaproteobacteria</taxon>
        <taxon>Nevskiales</taxon>
        <taxon>Nevskiaceae</taxon>
        <taxon>Hydrocarboniphaga</taxon>
    </lineage>
</organism>
<dbReference type="InterPro" id="IPR036318">
    <property type="entry name" value="FAD-bd_PCMH-like_sf"/>
</dbReference>
<dbReference type="InterPro" id="IPR016166">
    <property type="entry name" value="FAD-bd_PCMH"/>
</dbReference>
<dbReference type="PIRSF" id="PIRSF000136">
    <property type="entry name" value="LGO_GLO"/>
    <property type="match status" value="1"/>
</dbReference>
<feature type="region of interest" description="Disordered" evidence="6">
    <location>
        <begin position="1"/>
        <end position="23"/>
    </location>
</feature>
<dbReference type="Pfam" id="PF01565">
    <property type="entry name" value="FAD_binding_4"/>
    <property type="match status" value="1"/>
</dbReference>
<evidence type="ECO:0000259" key="7">
    <source>
        <dbReference type="PROSITE" id="PS51387"/>
    </source>
</evidence>
<dbReference type="AlphaFoldDB" id="A0A1M5NQE2"/>
<keyword evidence="9" id="KW-1185">Reference proteome</keyword>
<dbReference type="PANTHER" id="PTHR43762">
    <property type="entry name" value="L-GULONOLACTONE OXIDASE"/>
    <property type="match status" value="1"/>
</dbReference>
<keyword evidence="3" id="KW-0060">Ascorbate biosynthesis</keyword>
<protein>
    <submittedName>
        <fullName evidence="8">L-gulonolactone oxidase</fullName>
    </submittedName>
</protein>
<dbReference type="STRING" id="490188.SAMN04488068_1810"/>
<dbReference type="InterPro" id="IPR006094">
    <property type="entry name" value="Oxid_FAD_bind_N"/>
</dbReference>
<name>A0A1M5NQE2_9GAMM</name>
<keyword evidence="4" id="KW-0274">FAD</keyword>
<dbReference type="RefSeq" id="WP_072896733.1">
    <property type="nucleotide sequence ID" value="NZ_FQWZ01000004.1"/>
</dbReference>
<dbReference type="Gene3D" id="3.30.70.2520">
    <property type="match status" value="1"/>
</dbReference>
<dbReference type="GO" id="GO:0003885">
    <property type="term" value="F:D-arabinono-1,4-lactone oxidase activity"/>
    <property type="evidence" value="ECO:0007669"/>
    <property type="project" value="InterPro"/>
</dbReference>
<evidence type="ECO:0000256" key="2">
    <source>
        <dbReference type="ARBA" id="ARBA00005466"/>
    </source>
</evidence>
<dbReference type="GO" id="GO:0016020">
    <property type="term" value="C:membrane"/>
    <property type="evidence" value="ECO:0007669"/>
    <property type="project" value="InterPro"/>
</dbReference>
<dbReference type="PROSITE" id="PS51387">
    <property type="entry name" value="FAD_PCMH"/>
    <property type="match status" value="1"/>
</dbReference>
<dbReference type="InterPro" id="IPR016167">
    <property type="entry name" value="FAD-bd_PCMH_sub1"/>
</dbReference>
<feature type="domain" description="FAD-binding PCMH-type" evidence="7">
    <location>
        <begin position="34"/>
        <end position="202"/>
    </location>
</feature>
<dbReference type="PROSITE" id="PS00862">
    <property type="entry name" value="OX2_COVAL_FAD"/>
    <property type="match status" value="1"/>
</dbReference>
<dbReference type="NCBIfam" id="TIGR01679">
    <property type="entry name" value="bact_FAD_ox"/>
    <property type="match status" value="1"/>
</dbReference>
<dbReference type="GO" id="GO:0071949">
    <property type="term" value="F:FAD binding"/>
    <property type="evidence" value="ECO:0007669"/>
    <property type="project" value="InterPro"/>
</dbReference>
<comment type="pathway">
    <text evidence="1">Cofactor biosynthesis; L-ascorbate biosynthesis.</text>
</comment>
<keyword evidence="4" id="KW-0285">Flavoprotein</keyword>
<dbReference type="Gene3D" id="3.30.465.10">
    <property type="match status" value="1"/>
</dbReference>
<evidence type="ECO:0000313" key="8">
    <source>
        <dbReference type="EMBL" id="SHG91730.1"/>
    </source>
</evidence>
<proteinExistence type="inferred from homology"/>
<dbReference type="InterPro" id="IPR006093">
    <property type="entry name" value="Oxy_OxRdtase_FAD_BS"/>
</dbReference>
<dbReference type="SUPFAM" id="SSF56176">
    <property type="entry name" value="FAD-binding/transporter-associated domain-like"/>
    <property type="match status" value="1"/>
</dbReference>
<evidence type="ECO:0000256" key="4">
    <source>
        <dbReference type="ARBA" id="ARBA00022827"/>
    </source>
</evidence>
<dbReference type="Gene3D" id="1.10.45.10">
    <property type="entry name" value="Vanillyl-alcohol Oxidase, Chain A, domain 4"/>
    <property type="match status" value="1"/>
</dbReference>
<evidence type="ECO:0000256" key="5">
    <source>
        <dbReference type="ARBA" id="ARBA00023002"/>
    </source>
</evidence>
<gene>
    <name evidence="8" type="ORF">SAMN04488068_1810</name>
</gene>
<dbReference type="InterPro" id="IPR016169">
    <property type="entry name" value="FAD-bd_PCMH_sub2"/>
</dbReference>
<dbReference type="InterPro" id="IPR010031">
    <property type="entry name" value="FAD_lactone_oxidase-like"/>
</dbReference>
<comment type="similarity">
    <text evidence="2">Belongs to the oxygen-dependent FAD-linked oxidoreductase family.</text>
</comment>
<feature type="compositionally biased region" description="Polar residues" evidence="6">
    <location>
        <begin position="1"/>
        <end position="21"/>
    </location>
</feature>
<dbReference type="InterPro" id="IPR007173">
    <property type="entry name" value="ALO_C"/>
</dbReference>
<dbReference type="Gene3D" id="3.30.43.10">
    <property type="entry name" value="Uridine Diphospho-n-acetylenolpyruvylglucosamine Reductase, domain 2"/>
    <property type="match status" value="1"/>
</dbReference>
<dbReference type="PANTHER" id="PTHR43762:SF1">
    <property type="entry name" value="D-ARABINONO-1,4-LACTONE OXIDASE"/>
    <property type="match status" value="1"/>
</dbReference>
<dbReference type="UniPathway" id="UPA00132"/>
<dbReference type="Proteomes" id="UP000199758">
    <property type="component" value="Unassembled WGS sequence"/>
</dbReference>